<protein>
    <submittedName>
        <fullName evidence="1">Uncharacterized protein</fullName>
    </submittedName>
</protein>
<evidence type="ECO:0000313" key="1">
    <source>
        <dbReference type="EMBL" id="VAW59108.1"/>
    </source>
</evidence>
<name>A0A3B0WSP9_9ZZZZ</name>
<accession>A0A3B0WSP9</accession>
<proteinExistence type="predicted"/>
<sequence>MSKMLNQNTAYYRQVKLLVAVLPAVQWKILNIKKMSVKKHKQVMEKLEVVLSEKYFSS</sequence>
<gene>
    <name evidence="1" type="ORF">MNBD_GAMMA08-589</name>
</gene>
<reference evidence="1" key="1">
    <citation type="submission" date="2018-06" db="EMBL/GenBank/DDBJ databases">
        <authorList>
            <person name="Zhirakovskaya E."/>
        </authorList>
    </citation>
    <scope>NUCLEOTIDE SEQUENCE</scope>
</reference>
<dbReference type="AlphaFoldDB" id="A0A3B0WSP9"/>
<organism evidence="1">
    <name type="scientific">hydrothermal vent metagenome</name>
    <dbReference type="NCBI Taxonomy" id="652676"/>
    <lineage>
        <taxon>unclassified sequences</taxon>
        <taxon>metagenomes</taxon>
        <taxon>ecological metagenomes</taxon>
    </lineage>
</organism>
<dbReference type="EMBL" id="UOFH01000057">
    <property type="protein sequence ID" value="VAW59108.1"/>
    <property type="molecule type" value="Genomic_DNA"/>
</dbReference>